<evidence type="ECO:0000256" key="3">
    <source>
        <dbReference type="ARBA" id="ARBA00023004"/>
    </source>
</evidence>
<keyword evidence="3" id="KW-0408">Iron</keyword>
<organism evidence="6">
    <name type="scientific">Thermosulfurimonas dismutans</name>
    <dbReference type="NCBI Taxonomy" id="999894"/>
    <lineage>
        <taxon>Bacteria</taxon>
        <taxon>Pseudomonadati</taxon>
        <taxon>Thermodesulfobacteriota</taxon>
        <taxon>Thermodesulfobacteria</taxon>
        <taxon>Thermodesulfobacteriales</taxon>
        <taxon>Thermodesulfobacteriaceae</taxon>
        <taxon>Thermosulfurimonas</taxon>
    </lineage>
</organism>
<dbReference type="EMBL" id="DRMH01000011">
    <property type="protein sequence ID" value="HFC96947.1"/>
    <property type="molecule type" value="Genomic_DNA"/>
</dbReference>
<comment type="caution">
    <text evidence="6">The sequence shown here is derived from an EMBL/GenBank/DDBJ whole genome shotgun (WGS) entry which is preliminary data.</text>
</comment>
<evidence type="ECO:0000259" key="5">
    <source>
        <dbReference type="Pfam" id="PF02662"/>
    </source>
</evidence>
<evidence type="ECO:0000313" key="6">
    <source>
        <dbReference type="EMBL" id="HFC96947.1"/>
    </source>
</evidence>
<feature type="domain" description="F420-non-reducing hydrogenase iron-sulfur subunit D" evidence="5">
    <location>
        <begin position="5"/>
        <end position="122"/>
    </location>
</feature>
<proteinExistence type="predicted"/>
<keyword evidence="1" id="KW-0479">Metal-binding</keyword>
<dbReference type="Pfam" id="PF02662">
    <property type="entry name" value="FlpD"/>
    <property type="match status" value="1"/>
</dbReference>
<dbReference type="InterPro" id="IPR003813">
    <property type="entry name" value="MvhD/FlpD"/>
</dbReference>
<keyword evidence="2" id="KW-0560">Oxidoreductase</keyword>
<keyword evidence="4" id="KW-0411">Iron-sulfur</keyword>
<evidence type="ECO:0000256" key="4">
    <source>
        <dbReference type="ARBA" id="ARBA00023014"/>
    </source>
</evidence>
<evidence type="ECO:0000256" key="2">
    <source>
        <dbReference type="ARBA" id="ARBA00023002"/>
    </source>
</evidence>
<protein>
    <submittedName>
        <fullName evidence="6">Hydrogenase iron-sulfur subunit</fullName>
    </submittedName>
</protein>
<dbReference type="GO" id="GO:0016491">
    <property type="term" value="F:oxidoreductase activity"/>
    <property type="evidence" value="ECO:0007669"/>
    <property type="project" value="UniProtKB-KW"/>
</dbReference>
<reference evidence="6" key="1">
    <citation type="journal article" date="2020" name="mSystems">
        <title>Genome- and Community-Level Interaction Insights into Carbon Utilization and Element Cycling Functions of Hydrothermarchaeota in Hydrothermal Sediment.</title>
        <authorList>
            <person name="Zhou Z."/>
            <person name="Liu Y."/>
            <person name="Xu W."/>
            <person name="Pan J."/>
            <person name="Luo Z.H."/>
            <person name="Li M."/>
        </authorList>
    </citation>
    <scope>NUCLEOTIDE SEQUENCE [LARGE SCALE GENOMIC DNA]</scope>
    <source>
        <strain evidence="6">HyVt-483</strain>
    </source>
</reference>
<dbReference type="AlphaFoldDB" id="A0A7C3CF00"/>
<dbReference type="Proteomes" id="UP000886043">
    <property type="component" value="Unassembled WGS sequence"/>
</dbReference>
<accession>A0A7C3CF00</accession>
<name>A0A7C3CF00_9BACT</name>
<evidence type="ECO:0000256" key="1">
    <source>
        <dbReference type="ARBA" id="ARBA00022723"/>
    </source>
</evidence>
<dbReference type="GO" id="GO:0046872">
    <property type="term" value="F:metal ion binding"/>
    <property type="evidence" value="ECO:0007669"/>
    <property type="project" value="UniProtKB-KW"/>
</dbReference>
<gene>
    <name evidence="6" type="ORF">ENJ40_00615</name>
</gene>
<dbReference type="GO" id="GO:0051536">
    <property type="term" value="F:iron-sulfur cluster binding"/>
    <property type="evidence" value="ECO:0007669"/>
    <property type="project" value="UniProtKB-KW"/>
</dbReference>
<sequence length="129" mass="14521">MKPRIIGFLCEWCAARALENLAFCRPELPVGFQPFRINCTGSLELEVVIKALTEADGVLIAGCPPGECHFREGNLRAELRLRALKRVLTALGEDLQRLRIIWLSSGEGERLGEEIHKFYRELGLEDRGS</sequence>